<reference evidence="1 2" key="1">
    <citation type="submission" date="2024-09" db="EMBL/GenBank/DDBJ databases">
        <authorList>
            <person name="Sun Q."/>
            <person name="Mori K."/>
        </authorList>
    </citation>
    <scope>NUCLEOTIDE SEQUENCE [LARGE SCALE GENOMIC DNA]</scope>
    <source>
        <strain evidence="1 2">CCM 4839</strain>
    </source>
</reference>
<sequence>MDYEKWVWIELIGFDNTESDFGVTAYMNTLGFSPNGISLLLFTPDFVHAHKGMEQEYWLPVETCSYAARPYGKLRNRQEWTNYQLLGLVKELQKHGIDIYCSFFNLFLYRIDGQGRASEWCAAHPELYEMRKTGEAFPVINPLKRLKDGTYYEDLFIRDLTTVMRDYNFDGYHGADGYTSPRLSLAEADYSDDMVGQFIRLSGVELAEGLKEECDGVPQEMEKRGDWIWEFKRMEWIRFYADRWGAFWQKIMPALRKEGKKAVLNSVWTRDPFEALYRYGVDYRLLAASGVDGFVVESVAASCSAGAGEIEYEPGTEFMAMLMTIKAYVPDMKLICLNAIQDTNEQWDAISHAPTVLERDIFSFSNIYLQDREGVRRCSSGFVACLGDGISRDSWEWILKRWNLGYKGQPESVIGASFVWSDNGLNGSLEEYPSTRDWPAYKFLMTFIDHGAPLHTMVNVNDLDLASGMICVTGLHLLPEEELTRVLNYRNGPSLLIGKMTERISQAAASAGLNIECKPDQLVGMVRDRTGAVVQVFSNVHDGDLLHGGMDDLLHLNDAKSWVEPLYFSKLSGEFLNRCVQTLAGDSGAPISLRNEEHIRTTTLEIQPGRWRILIRNLHMNYKTAHLDVGRAIAKVSVLTDFPGIPIFPVGSEFSLYVPGRGMVIVEIEF</sequence>
<dbReference type="Proteomes" id="UP001589818">
    <property type="component" value="Unassembled WGS sequence"/>
</dbReference>
<name>A0ABV6J280_9BACL</name>
<comment type="caution">
    <text evidence="1">The sequence shown here is derived from an EMBL/GenBank/DDBJ whole genome shotgun (WGS) entry which is preliminary data.</text>
</comment>
<evidence type="ECO:0000313" key="1">
    <source>
        <dbReference type="EMBL" id="MFC0389846.1"/>
    </source>
</evidence>
<dbReference type="EMBL" id="JBHLVF010000003">
    <property type="protein sequence ID" value="MFC0389846.1"/>
    <property type="molecule type" value="Genomic_DNA"/>
</dbReference>
<dbReference type="RefSeq" id="WP_204821796.1">
    <property type="nucleotide sequence ID" value="NZ_JANHOF010000015.1"/>
</dbReference>
<accession>A0ABV6J280</accession>
<protein>
    <submittedName>
        <fullName evidence="1">Uncharacterized protein</fullName>
    </submittedName>
</protein>
<proteinExistence type="predicted"/>
<keyword evidence="2" id="KW-1185">Reference proteome</keyword>
<gene>
    <name evidence="1" type="ORF">ACFFJ8_00505</name>
</gene>
<evidence type="ECO:0000313" key="2">
    <source>
        <dbReference type="Proteomes" id="UP001589818"/>
    </source>
</evidence>
<organism evidence="1 2">
    <name type="scientific">Paenibacillus mendelii</name>
    <dbReference type="NCBI Taxonomy" id="206163"/>
    <lineage>
        <taxon>Bacteria</taxon>
        <taxon>Bacillati</taxon>
        <taxon>Bacillota</taxon>
        <taxon>Bacilli</taxon>
        <taxon>Bacillales</taxon>
        <taxon>Paenibacillaceae</taxon>
        <taxon>Paenibacillus</taxon>
    </lineage>
</organism>